<feature type="domain" description="Piwi" evidence="8">
    <location>
        <begin position="481"/>
        <end position="755"/>
    </location>
</feature>
<dbReference type="PANTHER" id="PTHR22891">
    <property type="entry name" value="EUKARYOTIC TRANSLATION INITIATION FACTOR 2C"/>
    <property type="match status" value="1"/>
</dbReference>
<organism evidence="9 10">
    <name type="scientific">Anaeramoeba ignava</name>
    <name type="common">Anaerobic marine amoeba</name>
    <dbReference type="NCBI Taxonomy" id="1746090"/>
    <lineage>
        <taxon>Eukaryota</taxon>
        <taxon>Metamonada</taxon>
        <taxon>Anaeramoebidae</taxon>
        <taxon>Anaeramoeba</taxon>
    </lineage>
</organism>
<dbReference type="GO" id="GO:0005737">
    <property type="term" value="C:cytoplasm"/>
    <property type="evidence" value="ECO:0007669"/>
    <property type="project" value="UniProtKB-SubCell"/>
</dbReference>
<dbReference type="InterPro" id="IPR014811">
    <property type="entry name" value="ArgoL1"/>
</dbReference>
<evidence type="ECO:0000256" key="2">
    <source>
        <dbReference type="ARBA" id="ARBA00022473"/>
    </source>
</evidence>
<dbReference type="GO" id="GO:0003723">
    <property type="term" value="F:RNA binding"/>
    <property type="evidence" value="ECO:0007669"/>
    <property type="project" value="UniProtKB-KW"/>
</dbReference>
<protein>
    <submittedName>
        <fullName evidence="9">Piwi-like protein</fullName>
    </submittedName>
</protein>
<evidence type="ECO:0000313" key="10">
    <source>
        <dbReference type="Proteomes" id="UP001149090"/>
    </source>
</evidence>
<dbReference type="Pfam" id="PF08699">
    <property type="entry name" value="ArgoL1"/>
    <property type="match status" value="1"/>
</dbReference>
<evidence type="ECO:0000259" key="8">
    <source>
        <dbReference type="PROSITE" id="PS50822"/>
    </source>
</evidence>
<dbReference type="Proteomes" id="UP001149090">
    <property type="component" value="Unassembled WGS sequence"/>
</dbReference>
<dbReference type="PROSITE" id="PS50821">
    <property type="entry name" value="PAZ"/>
    <property type="match status" value="1"/>
</dbReference>
<evidence type="ECO:0000313" key="9">
    <source>
        <dbReference type="EMBL" id="KAJ5069121.1"/>
    </source>
</evidence>
<comment type="subcellular location">
    <subcellularLocation>
        <location evidence="1">Cytoplasm</location>
    </subcellularLocation>
</comment>
<keyword evidence="4" id="KW-0694">RNA-binding</keyword>
<dbReference type="SMART" id="SM00950">
    <property type="entry name" value="Piwi"/>
    <property type="match status" value="1"/>
</dbReference>
<dbReference type="AlphaFoldDB" id="A0A9Q0LAI2"/>
<feature type="domain" description="PAZ" evidence="7">
    <location>
        <begin position="211"/>
        <end position="317"/>
    </location>
</feature>
<dbReference type="SUPFAM" id="SSF53098">
    <property type="entry name" value="Ribonuclease H-like"/>
    <property type="match status" value="1"/>
</dbReference>
<dbReference type="InterPro" id="IPR003165">
    <property type="entry name" value="Piwi"/>
</dbReference>
<dbReference type="GO" id="GO:0031047">
    <property type="term" value="P:regulatory ncRNA-mediated gene silencing"/>
    <property type="evidence" value="ECO:0007669"/>
    <property type="project" value="UniProtKB-KW"/>
</dbReference>
<reference evidence="9" key="1">
    <citation type="submission" date="2022-10" db="EMBL/GenBank/DDBJ databases">
        <title>Novel sulphate-reducing endosymbionts in the free-living metamonad Anaeramoeba.</title>
        <authorList>
            <person name="Jerlstrom-Hultqvist J."/>
            <person name="Cepicka I."/>
            <person name="Gallot-Lavallee L."/>
            <person name="Salas-Leiva D."/>
            <person name="Curtis B.A."/>
            <person name="Zahonova K."/>
            <person name="Pipaliya S."/>
            <person name="Dacks J."/>
            <person name="Roger A.J."/>
        </authorList>
    </citation>
    <scope>NUCLEOTIDE SEQUENCE</scope>
    <source>
        <strain evidence="9">BMAN</strain>
    </source>
</reference>
<evidence type="ECO:0000256" key="5">
    <source>
        <dbReference type="ARBA" id="ARBA00023158"/>
    </source>
</evidence>
<dbReference type="OrthoDB" id="445936at2759"/>
<comment type="caution">
    <text evidence="9">The sequence shown here is derived from an EMBL/GenBank/DDBJ whole genome shotgun (WGS) entry which is preliminary data.</text>
</comment>
<dbReference type="Gene3D" id="3.30.420.10">
    <property type="entry name" value="Ribonuclease H-like superfamily/Ribonuclease H"/>
    <property type="match status" value="1"/>
</dbReference>
<dbReference type="InterPro" id="IPR003100">
    <property type="entry name" value="PAZ_dom"/>
</dbReference>
<dbReference type="Gene3D" id="2.170.260.10">
    <property type="entry name" value="paz domain"/>
    <property type="match status" value="1"/>
</dbReference>
<evidence type="ECO:0000256" key="3">
    <source>
        <dbReference type="ARBA" id="ARBA00022490"/>
    </source>
</evidence>
<dbReference type="Pfam" id="PF02170">
    <property type="entry name" value="PAZ"/>
    <property type="match status" value="1"/>
</dbReference>
<evidence type="ECO:0000259" key="7">
    <source>
        <dbReference type="PROSITE" id="PS50821"/>
    </source>
</evidence>
<dbReference type="OMA" id="CFAQQQH"/>
<name>A0A9Q0LAI2_ANAIG</name>
<dbReference type="InterPro" id="IPR036085">
    <property type="entry name" value="PAZ_dom_sf"/>
</dbReference>
<evidence type="ECO:0000256" key="4">
    <source>
        <dbReference type="ARBA" id="ARBA00022884"/>
    </source>
</evidence>
<dbReference type="SMART" id="SM00949">
    <property type="entry name" value="PAZ"/>
    <property type="match status" value="1"/>
</dbReference>
<keyword evidence="2" id="KW-0217">Developmental protein</keyword>
<dbReference type="InterPro" id="IPR036397">
    <property type="entry name" value="RNaseH_sf"/>
</dbReference>
<dbReference type="InterPro" id="IPR012337">
    <property type="entry name" value="RNaseH-like_sf"/>
</dbReference>
<dbReference type="SUPFAM" id="SSF101690">
    <property type="entry name" value="PAZ domain"/>
    <property type="match status" value="1"/>
</dbReference>
<proteinExistence type="inferred from homology"/>
<dbReference type="Pfam" id="PF23278">
    <property type="entry name" value="Piwi_N"/>
    <property type="match status" value="1"/>
</dbReference>
<dbReference type="Gene3D" id="3.40.50.2300">
    <property type="match status" value="1"/>
</dbReference>
<sequence length="769" mass="89769">MDLKNIPEPRLGQNGYKTPMIANYFPVSIRVKEIYQYDVKFEEPLQAIRPRFSLLSQIEKDLGSFVYDGFSILYMMQKIPDYEKVVPFRRKNVKVIIKLTKVLSSDDNDLQPFEQLYNIIFGRVMNCLDFQQIRRNYYDNRNPVRNDQFHFELWHGFFHAIYKTKKGLSLNLDLIHKVVRQDTVLDQIKMVVSFMSDRRGGGYDRDRRSPSRIDYSNPAIQQRIVEEVSNSVVMTIYNNKYYSVTSVDFSKSPMFSFEDARKGTKITLKDYYANQYHKNIADPDQPLLVVERKKKDSTGRPIREEIYLIPELCSMTGLTNSMREDRKLMQSLSKHLHISPDERCSRLKEFVQTILKNEKARKIMDEWGMRIDPNVVRVEGRILDPIKVFFKNKVHDGERPSWDGLLKQATVISPQTFNRWMIVYPQSIDRDIDGFLNALIDVGQRMGIEFDPNKVDLNSVRYPEAKNYLEQLEKLTPEYSLVICVLPRQQKSKYDAIKQIITLHKPVVSQCILANNLRRSPKLMSICTKIVMQINCKAGGSLWGIELPKNKEIMFCGLDVCHDPYKRSQSVAGFVSSTNHNCTNFYSRVIMQKTKEELVNNLASFFFEGIKMYRLKNDKVAPKHIMVFRDGVGDSQMQYVIENEIPAIFEAFKKTPDSYQRPNVTFVVVQKRIKTRIFEAKNGTYKNPQPGTVVDLDITTPNRFDFLHDSSICDILQQITFKLCHLYYNWPGPVRVPAVCQYAHKLSFLVGQSIHQEVHSHLHDKLYFL</sequence>
<keyword evidence="10" id="KW-1185">Reference proteome</keyword>
<evidence type="ECO:0000256" key="6">
    <source>
        <dbReference type="ARBA" id="ARBA00038291"/>
    </source>
</evidence>
<comment type="similarity">
    <text evidence="6">Belongs to the argonaute family. Piwi subfamily.</text>
</comment>
<keyword evidence="3" id="KW-0963">Cytoplasm</keyword>
<dbReference type="PROSITE" id="PS50822">
    <property type="entry name" value="PIWI"/>
    <property type="match status" value="1"/>
</dbReference>
<dbReference type="Pfam" id="PF02171">
    <property type="entry name" value="Piwi"/>
    <property type="match status" value="2"/>
</dbReference>
<dbReference type="CDD" id="cd02845">
    <property type="entry name" value="PAZ_piwi_like"/>
    <property type="match status" value="1"/>
</dbReference>
<keyword evidence="5" id="KW-0943">RNA-mediated gene silencing</keyword>
<dbReference type="EMBL" id="JAPDFW010000108">
    <property type="protein sequence ID" value="KAJ5069121.1"/>
    <property type="molecule type" value="Genomic_DNA"/>
</dbReference>
<accession>A0A9Q0LAI2</accession>
<evidence type="ECO:0000256" key="1">
    <source>
        <dbReference type="ARBA" id="ARBA00004496"/>
    </source>
</evidence>
<dbReference type="CDD" id="cd04658">
    <property type="entry name" value="Piwi_piwi-like_Euk"/>
    <property type="match status" value="1"/>
</dbReference>
<gene>
    <name evidence="9" type="ORF">M0811_11877</name>
</gene>
<dbReference type="FunFam" id="2.170.260.10:FF:000003">
    <property type="entry name" value="Piwi-like RNA-mediated gene silencing 2"/>
    <property type="match status" value="1"/>
</dbReference>